<reference evidence="1" key="1">
    <citation type="submission" date="2019-11" db="EMBL/GenBank/DDBJ databases">
        <authorList>
            <person name="Feng L."/>
        </authorList>
    </citation>
    <scope>NUCLEOTIDE SEQUENCE</scope>
    <source>
        <strain evidence="1">AhadrusLFYP4</strain>
    </source>
</reference>
<accession>A0A6N2R4N3</accession>
<dbReference type="RefSeq" id="WP_156722581.1">
    <property type="nucleotide sequence ID" value="NZ_CACRSX010000007.1"/>
</dbReference>
<proteinExistence type="predicted"/>
<dbReference type="AlphaFoldDB" id="A0A6N2R4N3"/>
<dbReference type="InterPro" id="IPR025591">
    <property type="entry name" value="RloB"/>
</dbReference>
<evidence type="ECO:0008006" key="2">
    <source>
        <dbReference type="Google" id="ProtNLM"/>
    </source>
</evidence>
<organism evidence="1">
    <name type="scientific">Anaerostipes hadrus</name>
    <dbReference type="NCBI Taxonomy" id="649756"/>
    <lineage>
        <taxon>Bacteria</taxon>
        <taxon>Bacillati</taxon>
        <taxon>Bacillota</taxon>
        <taxon>Clostridia</taxon>
        <taxon>Lachnospirales</taxon>
        <taxon>Lachnospiraceae</taxon>
        <taxon>Anaerostipes</taxon>
    </lineage>
</organism>
<dbReference type="EMBL" id="CACRSX010000007">
    <property type="protein sequence ID" value="VYS76053.1"/>
    <property type="molecule type" value="Genomic_DNA"/>
</dbReference>
<evidence type="ECO:0000313" key="1">
    <source>
        <dbReference type="EMBL" id="VYS76053.1"/>
    </source>
</evidence>
<gene>
    <name evidence="1" type="ORF">AHLFYP4_00290</name>
</gene>
<sequence>MRERKGSGFGRRSVASESKQAIKKYFLLYEGSDTEVLYFDAIEDMRKEIELNSLIELVPIIRCFSEEGWSNPRKILDRVIQDLKERDTGTISFKTLFDKIIDYFHEKQIIINSKVLKRAIWKTMKQICEEEFEKTLEDIIDDPEFVCNKVLTELGQKYKIDNIIQYIPEIIKFEDLTYEENYDEICLIVDRDKESFIESQYDYVKQKCEEQGFRFCVTNPCFEFWLLMHSEKVFDLDQEKLSENPKVTSKKRYAEYELHKIYPSYKKSNYKAEEFVGNIDTAIKNEKEFCEDIEGLKHSIGSNIGLLIEDMRK</sequence>
<dbReference type="Pfam" id="PF13707">
    <property type="entry name" value="RloB"/>
    <property type="match status" value="1"/>
</dbReference>
<protein>
    <recommendedName>
        <fullName evidence="2">RloB domain-containing protein</fullName>
    </recommendedName>
</protein>
<name>A0A6N2R4N3_ANAHA</name>